<dbReference type="EMBL" id="JAATHJ010000011">
    <property type="protein sequence ID" value="NJP37753.1"/>
    <property type="molecule type" value="Genomic_DNA"/>
</dbReference>
<gene>
    <name evidence="1" type="ORF">HCN83_09165</name>
</gene>
<dbReference type="RefSeq" id="WP_168006581.1">
    <property type="nucleotide sequence ID" value="NZ_JAATHJ010000011.1"/>
</dbReference>
<dbReference type="AlphaFoldDB" id="A0A969PQZ0"/>
<accession>A0A969PQZ0</accession>
<comment type="caution">
    <text evidence="1">The sequence shown here is derived from an EMBL/GenBank/DDBJ whole genome shotgun (WGS) entry which is preliminary data.</text>
</comment>
<dbReference type="PROSITE" id="PS51257">
    <property type="entry name" value="PROKAR_LIPOPROTEIN"/>
    <property type="match status" value="1"/>
</dbReference>
<evidence type="ECO:0000313" key="2">
    <source>
        <dbReference type="Proteomes" id="UP000752012"/>
    </source>
</evidence>
<name>A0A969PQZ0_9BACI</name>
<organism evidence="1 2">
    <name type="scientific">Alkalicoccus luteus</name>
    <dbReference type="NCBI Taxonomy" id="1237094"/>
    <lineage>
        <taxon>Bacteria</taxon>
        <taxon>Bacillati</taxon>
        <taxon>Bacillota</taxon>
        <taxon>Bacilli</taxon>
        <taxon>Bacillales</taxon>
        <taxon>Bacillaceae</taxon>
        <taxon>Alkalicoccus</taxon>
    </lineage>
</organism>
<evidence type="ECO:0008006" key="3">
    <source>
        <dbReference type="Google" id="ProtNLM"/>
    </source>
</evidence>
<sequence length="132" mass="14942">MKLIILLIGMSAFVFGCGSESVYDIIPEIEEDNKLHAIVLIEDSNDQNNHPYYNALLEVNNLDIVQPHIVSASDHPEVPDYFHADHFPCLILYENGEVVMHLDDAASMDDIIDELNGNVDRFTRKMLAEEDV</sequence>
<dbReference type="InterPro" id="IPR036249">
    <property type="entry name" value="Thioredoxin-like_sf"/>
</dbReference>
<proteinExistence type="predicted"/>
<dbReference type="Proteomes" id="UP000752012">
    <property type="component" value="Unassembled WGS sequence"/>
</dbReference>
<evidence type="ECO:0000313" key="1">
    <source>
        <dbReference type="EMBL" id="NJP37753.1"/>
    </source>
</evidence>
<keyword evidence="2" id="KW-1185">Reference proteome</keyword>
<reference evidence="1 2" key="1">
    <citation type="submission" date="2020-03" db="EMBL/GenBank/DDBJ databases">
        <title>Assessment of the enzymatic potential of alkaline-tolerant lipase obtained from Bacillus luteus H11 (technogenic soil) for the bioremediation of saline soils contaminated with petroleum substances.</title>
        <authorList>
            <person name="Kalwasinska A."/>
        </authorList>
    </citation>
    <scope>NUCLEOTIDE SEQUENCE [LARGE SCALE GENOMIC DNA]</scope>
    <source>
        <strain evidence="1 2">H11</strain>
    </source>
</reference>
<dbReference type="SUPFAM" id="SSF52833">
    <property type="entry name" value="Thioredoxin-like"/>
    <property type="match status" value="1"/>
</dbReference>
<protein>
    <recommendedName>
        <fullName evidence="3">Small peptidoglycan-associated lipoprotein</fullName>
    </recommendedName>
</protein>